<keyword evidence="3" id="KW-1185">Reference proteome</keyword>
<evidence type="ECO:0000313" key="3">
    <source>
        <dbReference type="Proteomes" id="UP001320766"/>
    </source>
</evidence>
<sequence length="36" mass="3684">MSGPDGRPFGERAAMSALAASPAPNSRDNPLTPTSR</sequence>
<gene>
    <name evidence="2" type="ORF">HD595_005435</name>
</gene>
<accession>A0ABT1K5N4</accession>
<reference evidence="2 3" key="1">
    <citation type="submission" date="2022-06" db="EMBL/GenBank/DDBJ databases">
        <title>Sequencing the genomes of 1000 actinobacteria strains.</title>
        <authorList>
            <person name="Klenk H.-P."/>
        </authorList>
    </citation>
    <scope>NUCLEOTIDE SEQUENCE [LARGE SCALE GENOMIC DNA]</scope>
    <source>
        <strain evidence="2 3">DSM 44170</strain>
    </source>
</reference>
<comment type="caution">
    <text evidence="2">The sequence shown here is derived from an EMBL/GenBank/DDBJ whole genome shotgun (WGS) entry which is preliminary data.</text>
</comment>
<dbReference type="Proteomes" id="UP001320766">
    <property type="component" value="Unassembled WGS sequence"/>
</dbReference>
<feature type="region of interest" description="Disordered" evidence="1">
    <location>
        <begin position="1"/>
        <end position="36"/>
    </location>
</feature>
<feature type="compositionally biased region" description="Low complexity" evidence="1">
    <location>
        <begin position="13"/>
        <end position="24"/>
    </location>
</feature>
<protein>
    <submittedName>
        <fullName evidence="2">Uncharacterized protein</fullName>
    </submittedName>
</protein>
<evidence type="ECO:0000256" key="1">
    <source>
        <dbReference type="SAM" id="MobiDB-lite"/>
    </source>
</evidence>
<proteinExistence type="predicted"/>
<feature type="compositionally biased region" description="Polar residues" evidence="1">
    <location>
        <begin position="26"/>
        <end position="36"/>
    </location>
</feature>
<name>A0ABT1K5N4_9ACTN</name>
<evidence type="ECO:0000313" key="2">
    <source>
        <dbReference type="EMBL" id="MCP2349313.1"/>
    </source>
</evidence>
<dbReference type="EMBL" id="JAMZEC010000001">
    <property type="protein sequence ID" value="MCP2349313.1"/>
    <property type="molecule type" value="Genomic_DNA"/>
</dbReference>
<organism evidence="2 3">
    <name type="scientific">Nonomuraea roseoviolacea subsp. carminata</name>
    <dbReference type="NCBI Taxonomy" id="160689"/>
    <lineage>
        <taxon>Bacteria</taxon>
        <taxon>Bacillati</taxon>
        <taxon>Actinomycetota</taxon>
        <taxon>Actinomycetes</taxon>
        <taxon>Streptosporangiales</taxon>
        <taxon>Streptosporangiaceae</taxon>
        <taxon>Nonomuraea</taxon>
    </lineage>
</organism>